<gene>
    <name evidence="2" type="ORF">B0I36DRAFT_389669</name>
</gene>
<dbReference type="GeneID" id="70190895"/>
<name>A0A9P8XRZ9_9PEZI</name>
<keyword evidence="3" id="KW-1185">Reference proteome</keyword>
<feature type="region of interest" description="Disordered" evidence="1">
    <location>
        <begin position="106"/>
        <end position="128"/>
    </location>
</feature>
<dbReference type="AlphaFoldDB" id="A0A9P8XRZ9"/>
<evidence type="ECO:0000256" key="1">
    <source>
        <dbReference type="SAM" id="MobiDB-lite"/>
    </source>
</evidence>
<dbReference type="RefSeq" id="XP_046004443.1">
    <property type="nucleotide sequence ID" value="XM_046161349.1"/>
</dbReference>
<dbReference type="EMBL" id="JAGTJQ010000015">
    <property type="protein sequence ID" value="KAH7012067.1"/>
    <property type="molecule type" value="Genomic_DNA"/>
</dbReference>
<feature type="compositionally biased region" description="Gly residues" evidence="1">
    <location>
        <begin position="113"/>
        <end position="128"/>
    </location>
</feature>
<comment type="caution">
    <text evidence="2">The sequence shown here is derived from an EMBL/GenBank/DDBJ whole genome shotgun (WGS) entry which is preliminary data.</text>
</comment>
<accession>A0A9P8XRZ9</accession>
<organism evidence="2 3">
    <name type="scientific">Microdochium trichocladiopsis</name>
    <dbReference type="NCBI Taxonomy" id="1682393"/>
    <lineage>
        <taxon>Eukaryota</taxon>
        <taxon>Fungi</taxon>
        <taxon>Dikarya</taxon>
        <taxon>Ascomycota</taxon>
        <taxon>Pezizomycotina</taxon>
        <taxon>Sordariomycetes</taxon>
        <taxon>Xylariomycetidae</taxon>
        <taxon>Xylariales</taxon>
        <taxon>Microdochiaceae</taxon>
        <taxon>Microdochium</taxon>
    </lineage>
</organism>
<dbReference type="InterPro" id="IPR002989">
    <property type="entry name" value="Mycobac_pentapep"/>
</dbReference>
<protein>
    <submittedName>
        <fullName evidence="2">Uncharacterized protein</fullName>
    </submittedName>
</protein>
<dbReference type="Proteomes" id="UP000756346">
    <property type="component" value="Unassembled WGS sequence"/>
</dbReference>
<proteinExistence type="predicted"/>
<evidence type="ECO:0000313" key="3">
    <source>
        <dbReference type="Proteomes" id="UP000756346"/>
    </source>
</evidence>
<dbReference type="Pfam" id="PF01469">
    <property type="entry name" value="Pentapeptide_2"/>
    <property type="match status" value="1"/>
</dbReference>
<sequence>MRNDSQGPAEVLDEYAQRLDRLCTGAGSFVHRGWDRVGAGSHRGWINWGWINWGWINWGWINWGWINWGWINWGWINWGWIARSDEVMSLRISASNSFSAEMSEMTSPVGSIQGEGGNGGEVVGGEAR</sequence>
<evidence type="ECO:0000313" key="2">
    <source>
        <dbReference type="EMBL" id="KAH7012067.1"/>
    </source>
</evidence>
<reference evidence="2" key="1">
    <citation type="journal article" date="2021" name="Nat. Commun.">
        <title>Genetic determinants of endophytism in the Arabidopsis root mycobiome.</title>
        <authorList>
            <person name="Mesny F."/>
            <person name="Miyauchi S."/>
            <person name="Thiergart T."/>
            <person name="Pickel B."/>
            <person name="Atanasova L."/>
            <person name="Karlsson M."/>
            <person name="Huettel B."/>
            <person name="Barry K.W."/>
            <person name="Haridas S."/>
            <person name="Chen C."/>
            <person name="Bauer D."/>
            <person name="Andreopoulos W."/>
            <person name="Pangilinan J."/>
            <person name="LaButti K."/>
            <person name="Riley R."/>
            <person name="Lipzen A."/>
            <person name="Clum A."/>
            <person name="Drula E."/>
            <person name="Henrissat B."/>
            <person name="Kohler A."/>
            <person name="Grigoriev I.V."/>
            <person name="Martin F.M."/>
            <person name="Hacquard S."/>
        </authorList>
    </citation>
    <scope>NUCLEOTIDE SEQUENCE</scope>
    <source>
        <strain evidence="2">MPI-CAGE-CH-0230</strain>
    </source>
</reference>